<reference evidence="3" key="2">
    <citation type="submission" date="2023-06" db="EMBL/GenBank/DDBJ databases">
        <authorList>
            <consortium name="Lawrence Berkeley National Laboratory"/>
            <person name="Haridas S."/>
            <person name="Hensen N."/>
            <person name="Bonometti L."/>
            <person name="Westerberg I."/>
            <person name="Brannstrom I.O."/>
            <person name="Guillou S."/>
            <person name="Cros-Aarteil S."/>
            <person name="Calhoun S."/>
            <person name="Kuo A."/>
            <person name="Mondo S."/>
            <person name="Pangilinan J."/>
            <person name="Riley R."/>
            <person name="Labutti K."/>
            <person name="Andreopoulos B."/>
            <person name="Lipzen A."/>
            <person name="Chen C."/>
            <person name="Yanf M."/>
            <person name="Daum C."/>
            <person name="Ng V."/>
            <person name="Clum A."/>
            <person name="Steindorff A."/>
            <person name="Ohm R."/>
            <person name="Martin F."/>
            <person name="Silar P."/>
            <person name="Natvig D."/>
            <person name="Lalanne C."/>
            <person name="Gautier V."/>
            <person name="Ament-Velasquez S.L."/>
            <person name="Kruys A."/>
            <person name="Hutchinson M.I."/>
            <person name="Powell A.J."/>
            <person name="Barry K."/>
            <person name="Miller A.N."/>
            <person name="Grigoriev I.V."/>
            <person name="Debuchy R."/>
            <person name="Gladieux P."/>
            <person name="Thoren M.H."/>
            <person name="Johannesson H."/>
        </authorList>
    </citation>
    <scope>NUCLEOTIDE SEQUENCE</scope>
    <source>
        <strain evidence="3">CBS 955.72</strain>
    </source>
</reference>
<gene>
    <name evidence="3" type="ORF">B0T25DRAFT_361659</name>
</gene>
<evidence type="ECO:0000256" key="1">
    <source>
        <dbReference type="SAM" id="MobiDB-lite"/>
    </source>
</evidence>
<sequence>MAFAAFRAARATRATRPPRSFSTRGPGCRTQANPMPTLAIASGVAGVATGAALSSAVYYYRSLATSTTRTDMNEASKHHHRKDTAPSTDDILTWAKSALKSPLGGTFIPGTDTDVLFATLEDVRKRHPGEFDEFVRDLYRVWRDFHDVSSETGLVLEPAVKACWALLELNGRLDVLMEQA</sequence>
<organism evidence="3 4">
    <name type="scientific">Lasiosphaeria hispida</name>
    <dbReference type="NCBI Taxonomy" id="260671"/>
    <lineage>
        <taxon>Eukaryota</taxon>
        <taxon>Fungi</taxon>
        <taxon>Dikarya</taxon>
        <taxon>Ascomycota</taxon>
        <taxon>Pezizomycotina</taxon>
        <taxon>Sordariomycetes</taxon>
        <taxon>Sordariomycetidae</taxon>
        <taxon>Sordariales</taxon>
        <taxon>Lasiosphaeriaceae</taxon>
        <taxon>Lasiosphaeria</taxon>
    </lineage>
</organism>
<evidence type="ECO:0000313" key="3">
    <source>
        <dbReference type="EMBL" id="KAK3339695.1"/>
    </source>
</evidence>
<dbReference type="EMBL" id="JAUIQD010000009">
    <property type="protein sequence ID" value="KAK3339695.1"/>
    <property type="molecule type" value="Genomic_DNA"/>
</dbReference>
<feature type="region of interest" description="Disordered" evidence="1">
    <location>
        <begin position="1"/>
        <end position="27"/>
    </location>
</feature>
<dbReference type="AlphaFoldDB" id="A0AAJ0H4W7"/>
<evidence type="ECO:0000256" key="2">
    <source>
        <dbReference type="SAM" id="Phobius"/>
    </source>
</evidence>
<feature type="compositionally biased region" description="Low complexity" evidence="1">
    <location>
        <begin position="1"/>
        <end position="19"/>
    </location>
</feature>
<comment type="caution">
    <text evidence="3">The sequence shown here is derived from an EMBL/GenBank/DDBJ whole genome shotgun (WGS) entry which is preliminary data.</text>
</comment>
<proteinExistence type="predicted"/>
<protein>
    <submittedName>
        <fullName evidence="3">Uncharacterized protein</fullName>
    </submittedName>
</protein>
<name>A0AAJ0H4W7_9PEZI</name>
<keyword evidence="2" id="KW-1133">Transmembrane helix</keyword>
<feature type="transmembrane region" description="Helical" evidence="2">
    <location>
        <begin position="38"/>
        <end position="60"/>
    </location>
</feature>
<reference evidence="3" key="1">
    <citation type="journal article" date="2023" name="Mol. Phylogenet. Evol.">
        <title>Genome-scale phylogeny and comparative genomics of the fungal order Sordariales.</title>
        <authorList>
            <person name="Hensen N."/>
            <person name="Bonometti L."/>
            <person name="Westerberg I."/>
            <person name="Brannstrom I.O."/>
            <person name="Guillou S."/>
            <person name="Cros-Aarteil S."/>
            <person name="Calhoun S."/>
            <person name="Haridas S."/>
            <person name="Kuo A."/>
            <person name="Mondo S."/>
            <person name="Pangilinan J."/>
            <person name="Riley R."/>
            <person name="LaButti K."/>
            <person name="Andreopoulos B."/>
            <person name="Lipzen A."/>
            <person name="Chen C."/>
            <person name="Yan M."/>
            <person name="Daum C."/>
            <person name="Ng V."/>
            <person name="Clum A."/>
            <person name="Steindorff A."/>
            <person name="Ohm R.A."/>
            <person name="Martin F."/>
            <person name="Silar P."/>
            <person name="Natvig D.O."/>
            <person name="Lalanne C."/>
            <person name="Gautier V."/>
            <person name="Ament-Velasquez S.L."/>
            <person name="Kruys A."/>
            <person name="Hutchinson M.I."/>
            <person name="Powell A.J."/>
            <person name="Barry K."/>
            <person name="Miller A.N."/>
            <person name="Grigoriev I.V."/>
            <person name="Debuchy R."/>
            <person name="Gladieux P."/>
            <person name="Hiltunen Thoren M."/>
            <person name="Johannesson H."/>
        </authorList>
    </citation>
    <scope>NUCLEOTIDE SEQUENCE</scope>
    <source>
        <strain evidence="3">CBS 955.72</strain>
    </source>
</reference>
<dbReference type="Proteomes" id="UP001275084">
    <property type="component" value="Unassembled WGS sequence"/>
</dbReference>
<keyword evidence="2" id="KW-0812">Transmembrane</keyword>
<evidence type="ECO:0000313" key="4">
    <source>
        <dbReference type="Proteomes" id="UP001275084"/>
    </source>
</evidence>
<keyword evidence="2" id="KW-0472">Membrane</keyword>
<accession>A0AAJ0H4W7</accession>
<keyword evidence="4" id="KW-1185">Reference proteome</keyword>